<dbReference type="GO" id="GO:0008270">
    <property type="term" value="F:zinc ion binding"/>
    <property type="evidence" value="ECO:0007669"/>
    <property type="project" value="UniProtKB-KW"/>
</dbReference>
<proteinExistence type="predicted"/>
<keyword evidence="4" id="KW-0863">Zinc-finger</keyword>
<evidence type="ECO:0000256" key="6">
    <source>
        <dbReference type="ARBA" id="ARBA00022989"/>
    </source>
</evidence>
<gene>
    <name evidence="9" type="ORF">IFM89_019204</name>
</gene>
<evidence type="ECO:0000256" key="7">
    <source>
        <dbReference type="ARBA" id="ARBA00023136"/>
    </source>
</evidence>
<reference evidence="9 10" key="1">
    <citation type="submission" date="2020-10" db="EMBL/GenBank/DDBJ databases">
        <title>The Coptis chinensis genome and diversification of protoberbering-type alkaloids.</title>
        <authorList>
            <person name="Wang B."/>
            <person name="Shu S."/>
            <person name="Song C."/>
            <person name="Liu Y."/>
        </authorList>
    </citation>
    <scope>NUCLEOTIDE SEQUENCE [LARGE SCALE GENOMIC DNA]</scope>
    <source>
        <strain evidence="9">HL-2020</strain>
        <tissue evidence="9">Leaf</tissue>
    </source>
</reference>
<evidence type="ECO:0000256" key="3">
    <source>
        <dbReference type="ARBA" id="ARBA00022723"/>
    </source>
</evidence>
<keyword evidence="5" id="KW-0862">Zinc</keyword>
<dbReference type="PANTHER" id="PTHR47168">
    <property type="entry name" value="RING ZINC FINGER DOMAIN SUPERFAMILY PROTEIN-RELATED"/>
    <property type="match status" value="1"/>
</dbReference>
<evidence type="ECO:0000256" key="2">
    <source>
        <dbReference type="ARBA" id="ARBA00022692"/>
    </source>
</evidence>
<feature type="region of interest" description="Disordered" evidence="8">
    <location>
        <begin position="1"/>
        <end position="78"/>
    </location>
</feature>
<keyword evidence="2" id="KW-0812">Transmembrane</keyword>
<dbReference type="GO" id="GO:0016020">
    <property type="term" value="C:membrane"/>
    <property type="evidence" value="ECO:0007669"/>
    <property type="project" value="UniProtKB-SubCell"/>
</dbReference>
<evidence type="ECO:0000256" key="1">
    <source>
        <dbReference type="ARBA" id="ARBA00004167"/>
    </source>
</evidence>
<comment type="subcellular location">
    <subcellularLocation>
        <location evidence="1">Membrane</location>
        <topology evidence="1">Single-pass membrane protein</topology>
    </subcellularLocation>
</comment>
<evidence type="ECO:0000256" key="8">
    <source>
        <dbReference type="SAM" id="MobiDB-lite"/>
    </source>
</evidence>
<keyword evidence="6" id="KW-1133">Transmembrane helix</keyword>
<dbReference type="OrthoDB" id="8062037at2759"/>
<protein>
    <submittedName>
        <fullName evidence="9">Uncharacterized protein</fullName>
    </submittedName>
</protein>
<dbReference type="EMBL" id="JADFTS010000003">
    <property type="protein sequence ID" value="KAF9614541.1"/>
    <property type="molecule type" value="Genomic_DNA"/>
</dbReference>
<evidence type="ECO:0000313" key="9">
    <source>
        <dbReference type="EMBL" id="KAF9614541.1"/>
    </source>
</evidence>
<dbReference type="InterPro" id="IPR051653">
    <property type="entry name" value="E3_ligase_sorting_rcpt"/>
</dbReference>
<dbReference type="Proteomes" id="UP000631114">
    <property type="component" value="Unassembled WGS sequence"/>
</dbReference>
<evidence type="ECO:0000313" key="10">
    <source>
        <dbReference type="Proteomes" id="UP000631114"/>
    </source>
</evidence>
<evidence type="ECO:0000256" key="5">
    <source>
        <dbReference type="ARBA" id="ARBA00022833"/>
    </source>
</evidence>
<evidence type="ECO:0000256" key="4">
    <source>
        <dbReference type="ARBA" id="ARBA00022771"/>
    </source>
</evidence>
<feature type="compositionally biased region" description="Basic and acidic residues" evidence="8">
    <location>
        <begin position="16"/>
        <end position="25"/>
    </location>
</feature>
<organism evidence="9 10">
    <name type="scientific">Coptis chinensis</name>
    <dbReference type="NCBI Taxonomy" id="261450"/>
    <lineage>
        <taxon>Eukaryota</taxon>
        <taxon>Viridiplantae</taxon>
        <taxon>Streptophyta</taxon>
        <taxon>Embryophyta</taxon>
        <taxon>Tracheophyta</taxon>
        <taxon>Spermatophyta</taxon>
        <taxon>Magnoliopsida</taxon>
        <taxon>Ranunculales</taxon>
        <taxon>Ranunculaceae</taxon>
        <taxon>Coptidoideae</taxon>
        <taxon>Coptis</taxon>
    </lineage>
</organism>
<dbReference type="PANTHER" id="PTHR47168:SF1">
    <property type="entry name" value="OS02G0798600 PROTEIN"/>
    <property type="match status" value="1"/>
</dbReference>
<keyword evidence="7" id="KW-0472">Membrane</keyword>
<name>A0A835IBN0_9MAGN</name>
<feature type="compositionally biased region" description="Polar residues" evidence="8">
    <location>
        <begin position="39"/>
        <end position="70"/>
    </location>
</feature>
<sequence length="428" mass="46627">MDVTMAVGDLGSSIKEVSESSDRKFSSRSKGSIYDPLNVDNNATGHVGSSSSSVAQQSLGDNLNSVSKADTGSEGRSQIRQEVVSSSTSDNLENTSLGIHASDSAFVPSVTEFSLSPQSGTEIAQEAAPVSPGFFTLDSQRNRSNGGVLHVDVVTISSSALFSSSGEVSNNEARRNSRRLFWDAFSRRGSRRHNDSRTIVFSSEDPDDLGSHDRWLLDFSGDLFEDGIGSDSGILGSRSRGTHEGRWHSRSEIWDRFRGGLDESSRRPRYCASGQHPDGTCSCESVLMGGESSTRGSISRIVMLAEALFEITKKLSYMWIDLKQPPYPSLLHPLSFTLPHPPLPPETPCPYLSPSTSRAWYSSDSSRPRSHLRISSPPQVLDEIHRQPLSLSLSMVSVPAPESVVNSFPLKIHKKHNAAESIDQDVEQ</sequence>
<dbReference type="AlphaFoldDB" id="A0A835IBN0"/>
<keyword evidence="3" id="KW-0479">Metal-binding</keyword>
<comment type="caution">
    <text evidence="9">The sequence shown here is derived from an EMBL/GenBank/DDBJ whole genome shotgun (WGS) entry which is preliminary data.</text>
</comment>
<accession>A0A835IBN0</accession>
<keyword evidence="10" id="KW-1185">Reference proteome</keyword>